<dbReference type="GO" id="GO:0005524">
    <property type="term" value="F:ATP binding"/>
    <property type="evidence" value="ECO:0007669"/>
    <property type="project" value="InterPro"/>
</dbReference>
<proteinExistence type="predicted"/>
<evidence type="ECO:0000259" key="1">
    <source>
        <dbReference type="PROSITE" id="PS50011"/>
    </source>
</evidence>
<dbReference type="InterPro" id="IPR000719">
    <property type="entry name" value="Prot_kinase_dom"/>
</dbReference>
<reference evidence="2 3" key="1">
    <citation type="submission" date="2014-06" db="EMBL/GenBank/DDBJ databases">
        <authorList>
            <consortium name="DOE Joint Genome Institute"/>
            <person name="Kuo A."/>
            <person name="Kohler A."/>
            <person name="Nagy L.G."/>
            <person name="Floudas D."/>
            <person name="Copeland A."/>
            <person name="Barry K.W."/>
            <person name="Cichocki N."/>
            <person name="Veneault-Fourrey C."/>
            <person name="LaButti K."/>
            <person name="Lindquist E.A."/>
            <person name="Lipzen A."/>
            <person name="Lundell T."/>
            <person name="Morin E."/>
            <person name="Murat C."/>
            <person name="Sun H."/>
            <person name="Tunlid A."/>
            <person name="Henrissat B."/>
            <person name="Grigoriev I.V."/>
            <person name="Hibbett D.S."/>
            <person name="Martin F."/>
            <person name="Nordberg H.P."/>
            <person name="Cantor M.N."/>
            <person name="Hua S.X."/>
        </authorList>
    </citation>
    <scope>NUCLEOTIDE SEQUENCE [LARGE SCALE GENOMIC DNA]</scope>
    <source>
        <strain evidence="2 3">ATCC 200175</strain>
    </source>
</reference>
<dbReference type="PANTHER" id="PTHR44329">
    <property type="entry name" value="SERINE/THREONINE-PROTEIN KINASE TNNI3K-RELATED"/>
    <property type="match status" value="1"/>
</dbReference>
<dbReference type="InterPro" id="IPR008266">
    <property type="entry name" value="Tyr_kinase_AS"/>
</dbReference>
<reference evidence="3" key="2">
    <citation type="submission" date="2015-01" db="EMBL/GenBank/DDBJ databases">
        <title>Evolutionary Origins and Diversification of the Mycorrhizal Mutualists.</title>
        <authorList>
            <consortium name="DOE Joint Genome Institute"/>
            <consortium name="Mycorrhizal Genomics Consortium"/>
            <person name="Kohler A."/>
            <person name="Kuo A."/>
            <person name="Nagy L.G."/>
            <person name="Floudas D."/>
            <person name="Copeland A."/>
            <person name="Barry K.W."/>
            <person name="Cichocki N."/>
            <person name="Veneault-Fourrey C."/>
            <person name="LaButti K."/>
            <person name="Lindquist E.A."/>
            <person name="Lipzen A."/>
            <person name="Lundell T."/>
            <person name="Morin E."/>
            <person name="Murat C."/>
            <person name="Riley R."/>
            <person name="Ohm R."/>
            <person name="Sun H."/>
            <person name="Tunlid A."/>
            <person name="Henrissat B."/>
            <person name="Grigoriev I.V."/>
            <person name="Hibbett D.S."/>
            <person name="Martin F."/>
        </authorList>
    </citation>
    <scope>NUCLEOTIDE SEQUENCE [LARGE SCALE GENOMIC DNA]</scope>
    <source>
        <strain evidence="3">ATCC 200175</strain>
    </source>
</reference>
<dbReference type="GO" id="GO:0004674">
    <property type="term" value="F:protein serine/threonine kinase activity"/>
    <property type="evidence" value="ECO:0007669"/>
    <property type="project" value="TreeGrafter"/>
</dbReference>
<protein>
    <recommendedName>
        <fullName evidence="1">Protein kinase domain-containing protein</fullName>
    </recommendedName>
</protein>
<feature type="domain" description="Protein kinase" evidence="1">
    <location>
        <begin position="56"/>
        <end position="327"/>
    </location>
</feature>
<dbReference type="InterPro" id="IPR011009">
    <property type="entry name" value="Kinase-like_dom_sf"/>
</dbReference>
<dbReference type="InterPro" id="IPR001245">
    <property type="entry name" value="Ser-Thr/Tyr_kinase_cat_dom"/>
</dbReference>
<dbReference type="Proteomes" id="UP000053647">
    <property type="component" value="Unassembled WGS sequence"/>
</dbReference>
<organism evidence="2 3">
    <name type="scientific">Paxillus involutus ATCC 200175</name>
    <dbReference type="NCBI Taxonomy" id="664439"/>
    <lineage>
        <taxon>Eukaryota</taxon>
        <taxon>Fungi</taxon>
        <taxon>Dikarya</taxon>
        <taxon>Basidiomycota</taxon>
        <taxon>Agaricomycotina</taxon>
        <taxon>Agaricomycetes</taxon>
        <taxon>Agaricomycetidae</taxon>
        <taxon>Boletales</taxon>
        <taxon>Paxilineae</taxon>
        <taxon>Paxillaceae</taxon>
        <taxon>Paxillus</taxon>
    </lineage>
</organism>
<accession>A0A0C9SSZ5</accession>
<name>A0A0C9SSZ5_PAXIN</name>
<evidence type="ECO:0000313" key="3">
    <source>
        <dbReference type="Proteomes" id="UP000053647"/>
    </source>
</evidence>
<dbReference type="OrthoDB" id="346907at2759"/>
<dbReference type="PROSITE" id="PS00109">
    <property type="entry name" value="PROTEIN_KINASE_TYR"/>
    <property type="match status" value="1"/>
</dbReference>
<dbReference type="EMBL" id="KN819375">
    <property type="protein sequence ID" value="KIJ11644.1"/>
    <property type="molecule type" value="Genomic_DNA"/>
</dbReference>
<dbReference type="SUPFAM" id="SSF56112">
    <property type="entry name" value="Protein kinase-like (PK-like)"/>
    <property type="match status" value="1"/>
</dbReference>
<sequence length="329" mass="36913">MANHVTRQLLKLVQRLKLRSPVEIPAKPLLRDPSSPTNIEESSFPLNVFPPGSLERCEDYPSNYGGLGDVWRCRWSKESGVLMVAVKVVRLHSVREEVTHEKSKILLREASIWAQLSHKNILPLYGVTYDFSLLPSLVSSWMSNGSLEQFLGVNDHLPMPQKVNMLTQIADGLEYLHSRDIVHGDLTNTNVFINDNGDPCIADFGLSSMLLEEEVPYSSMIGNIRWAAPELFEDRSADSVKPTATSDLYSYGWIMFRVLTGRPPYHWLTSAAAVLAAKVRPQDPLQWDPDATQLPEICMKLIENLCSFDPAVRPSLATSRDTLQDLLVA</sequence>
<gene>
    <name evidence="2" type="ORF">PAXINDRAFT_157246</name>
</gene>
<dbReference type="Pfam" id="PF07714">
    <property type="entry name" value="PK_Tyr_Ser-Thr"/>
    <property type="match status" value="1"/>
</dbReference>
<dbReference type="HOGENOM" id="CLU_000288_7_18_1"/>
<evidence type="ECO:0000313" key="2">
    <source>
        <dbReference type="EMBL" id="KIJ11644.1"/>
    </source>
</evidence>
<keyword evidence="3" id="KW-1185">Reference proteome</keyword>
<dbReference type="PROSITE" id="PS50011">
    <property type="entry name" value="PROTEIN_KINASE_DOM"/>
    <property type="match status" value="1"/>
</dbReference>
<dbReference type="InterPro" id="IPR051681">
    <property type="entry name" value="Ser/Thr_Kinases-Pseudokinases"/>
</dbReference>
<dbReference type="AlphaFoldDB" id="A0A0C9SSZ5"/>
<dbReference type="Gene3D" id="1.10.510.10">
    <property type="entry name" value="Transferase(Phosphotransferase) domain 1"/>
    <property type="match status" value="1"/>
</dbReference>